<dbReference type="Gene3D" id="2.80.10.50">
    <property type="match status" value="1"/>
</dbReference>
<feature type="domain" description="Protein kinase" evidence="1">
    <location>
        <begin position="51"/>
        <end position="290"/>
    </location>
</feature>
<reference evidence="2" key="1">
    <citation type="submission" date="2021-02" db="EMBL/GenBank/DDBJ databases">
        <authorList>
            <person name="Dougan E. K."/>
            <person name="Rhodes N."/>
            <person name="Thang M."/>
            <person name="Chan C."/>
        </authorList>
    </citation>
    <scope>NUCLEOTIDE SEQUENCE</scope>
</reference>
<evidence type="ECO:0000259" key="1">
    <source>
        <dbReference type="PROSITE" id="PS50011"/>
    </source>
</evidence>
<dbReference type="Proteomes" id="UP000649617">
    <property type="component" value="Unassembled WGS sequence"/>
</dbReference>
<comment type="caution">
    <text evidence="2">The sequence shown here is derived from an EMBL/GenBank/DDBJ whole genome shotgun (WGS) entry which is preliminary data.</text>
</comment>
<name>A0A812Y3I2_SYMPI</name>
<dbReference type="InterPro" id="IPR035992">
    <property type="entry name" value="Ricin_B-like_lectins"/>
</dbReference>
<keyword evidence="3" id="KW-1185">Reference proteome</keyword>
<proteinExistence type="predicted"/>
<evidence type="ECO:0000313" key="3">
    <source>
        <dbReference type="Proteomes" id="UP000649617"/>
    </source>
</evidence>
<dbReference type="PROSITE" id="PS50011">
    <property type="entry name" value="PROTEIN_KINASE_DOM"/>
    <property type="match status" value="1"/>
</dbReference>
<dbReference type="GO" id="GO:0005524">
    <property type="term" value="F:ATP binding"/>
    <property type="evidence" value="ECO:0007669"/>
    <property type="project" value="InterPro"/>
</dbReference>
<dbReference type="Gene3D" id="1.10.510.10">
    <property type="entry name" value="Transferase(Phosphotransferase) domain 1"/>
    <property type="match status" value="1"/>
</dbReference>
<dbReference type="InterPro" id="IPR000719">
    <property type="entry name" value="Prot_kinase_dom"/>
</dbReference>
<dbReference type="SUPFAM" id="SSF56112">
    <property type="entry name" value="Protein kinase-like (PK-like)"/>
    <property type="match status" value="1"/>
</dbReference>
<evidence type="ECO:0000313" key="2">
    <source>
        <dbReference type="EMBL" id="CAE7754990.1"/>
    </source>
</evidence>
<dbReference type="EMBL" id="CAJNIZ010046715">
    <property type="protein sequence ID" value="CAE7754990.1"/>
    <property type="molecule type" value="Genomic_DNA"/>
</dbReference>
<dbReference type="InterPro" id="IPR011009">
    <property type="entry name" value="Kinase-like_dom_sf"/>
</dbReference>
<gene>
    <name evidence="2" type="ORF">SPIL2461_LOCUS21922</name>
</gene>
<sequence length="290" mass="32485">MDNNSRIISKLDCKPNGETTPLKFCIDVVGAQDANSAAVCAYAANGGRNQQWELEVIGQAGSARLVRIVSCMDGRRLLTVENGDQLRNDMILEIRYLVRWSGEAGLVQLQKVVWNHGVPQAIIEERLGKQLGRGTGDAEKACILQDIRNGLVKYSPQRAAKSLLPVANVLRRIHSDGFVYNDMHDGNILRHMTHDSYKLIDLGSVTRADHWQQELGSLYDSRWSRNRDWRAFALAFLGLILNGRQLDVWVLVGTPRPHFRAARMRAHTCHYLAPGASSFFLKASMSSFDT</sequence>
<dbReference type="OrthoDB" id="408448at2759"/>
<dbReference type="SUPFAM" id="SSF50370">
    <property type="entry name" value="Ricin B-like lectins"/>
    <property type="match status" value="1"/>
</dbReference>
<dbReference type="GO" id="GO:0004672">
    <property type="term" value="F:protein kinase activity"/>
    <property type="evidence" value="ECO:0007669"/>
    <property type="project" value="InterPro"/>
</dbReference>
<dbReference type="AlphaFoldDB" id="A0A812Y3I2"/>
<organism evidence="2 3">
    <name type="scientific">Symbiodinium pilosum</name>
    <name type="common">Dinoflagellate</name>
    <dbReference type="NCBI Taxonomy" id="2952"/>
    <lineage>
        <taxon>Eukaryota</taxon>
        <taxon>Sar</taxon>
        <taxon>Alveolata</taxon>
        <taxon>Dinophyceae</taxon>
        <taxon>Suessiales</taxon>
        <taxon>Symbiodiniaceae</taxon>
        <taxon>Symbiodinium</taxon>
    </lineage>
</organism>
<accession>A0A812Y3I2</accession>
<protein>
    <recommendedName>
        <fullName evidence="1">Protein kinase domain-containing protein</fullName>
    </recommendedName>
</protein>